<gene>
    <name evidence="6" type="ORF">CLOSAC_31670</name>
</gene>
<evidence type="ECO:0000256" key="2">
    <source>
        <dbReference type="ARBA" id="ARBA00010961"/>
    </source>
</evidence>
<dbReference type="AlphaFoldDB" id="A0A1S8N205"/>
<evidence type="ECO:0000313" key="6">
    <source>
        <dbReference type="EMBL" id="OOM10546.1"/>
    </source>
</evidence>
<proteinExistence type="inferred from homology"/>
<keyword evidence="5" id="KW-0233">DNA recombination</keyword>
<evidence type="ECO:0000256" key="4">
    <source>
        <dbReference type="ARBA" id="ARBA00023125"/>
    </source>
</evidence>
<evidence type="ECO:0000256" key="5">
    <source>
        <dbReference type="ARBA" id="ARBA00023172"/>
    </source>
</evidence>
<evidence type="ECO:0000256" key="1">
    <source>
        <dbReference type="ARBA" id="ARBA00002190"/>
    </source>
</evidence>
<sequence length="61" mass="7309">MKVPAINYQEEIKKCKSMNDVVRKNGLMQRLLKDVMQQLLEDEMDEHLGRGKYEKIDDLHY</sequence>
<dbReference type="Pfam" id="PF00872">
    <property type="entry name" value="Transposase_mut"/>
    <property type="match status" value="1"/>
</dbReference>
<dbReference type="GO" id="GO:0003677">
    <property type="term" value="F:DNA binding"/>
    <property type="evidence" value="ECO:0007669"/>
    <property type="project" value="UniProtKB-KW"/>
</dbReference>
<comment type="caution">
    <text evidence="6">The sequence shown here is derived from an EMBL/GenBank/DDBJ whole genome shotgun (WGS) entry which is preliminary data.</text>
</comment>
<dbReference type="EMBL" id="LZYZ01000006">
    <property type="protein sequence ID" value="OOM10546.1"/>
    <property type="molecule type" value="Genomic_DNA"/>
</dbReference>
<accession>A0A1S8N205</accession>
<comment type="function">
    <text evidence="1">Required for the transposition of the insertion element.</text>
</comment>
<evidence type="ECO:0000256" key="3">
    <source>
        <dbReference type="ARBA" id="ARBA00022578"/>
    </source>
</evidence>
<name>A0A1S8N205_CLOSA</name>
<dbReference type="InterPro" id="IPR001207">
    <property type="entry name" value="Transposase_mutator"/>
</dbReference>
<dbReference type="GO" id="GO:0006313">
    <property type="term" value="P:DNA transposition"/>
    <property type="evidence" value="ECO:0007669"/>
    <property type="project" value="InterPro"/>
</dbReference>
<protein>
    <recommendedName>
        <fullName evidence="8">Transposase, Mutator family</fullName>
    </recommendedName>
</protein>
<keyword evidence="3" id="KW-0815">Transposition</keyword>
<keyword evidence="4" id="KW-0238">DNA-binding</keyword>
<evidence type="ECO:0000313" key="7">
    <source>
        <dbReference type="Proteomes" id="UP000191154"/>
    </source>
</evidence>
<organism evidence="6 7">
    <name type="scientific">Clostridium saccharobutylicum</name>
    <dbReference type="NCBI Taxonomy" id="169679"/>
    <lineage>
        <taxon>Bacteria</taxon>
        <taxon>Bacillati</taxon>
        <taxon>Bacillota</taxon>
        <taxon>Clostridia</taxon>
        <taxon>Eubacteriales</taxon>
        <taxon>Clostridiaceae</taxon>
        <taxon>Clostridium</taxon>
    </lineage>
</organism>
<reference evidence="6 7" key="1">
    <citation type="submission" date="2016-05" db="EMBL/GenBank/DDBJ databases">
        <title>Microbial solvent formation.</title>
        <authorList>
            <person name="Poehlein A."/>
            <person name="Montoya Solano J.D."/>
            <person name="Flitsch S."/>
            <person name="Krabben P."/>
            <person name="Duerre P."/>
            <person name="Daniel R."/>
        </authorList>
    </citation>
    <scope>NUCLEOTIDE SEQUENCE [LARGE SCALE GENOMIC DNA]</scope>
    <source>
        <strain evidence="6 7">L1-8</strain>
    </source>
</reference>
<dbReference type="GO" id="GO:0004803">
    <property type="term" value="F:transposase activity"/>
    <property type="evidence" value="ECO:0007669"/>
    <property type="project" value="InterPro"/>
</dbReference>
<comment type="similarity">
    <text evidence="2">Belongs to the transposase mutator family.</text>
</comment>
<dbReference type="Proteomes" id="UP000191154">
    <property type="component" value="Unassembled WGS sequence"/>
</dbReference>
<evidence type="ECO:0008006" key="8">
    <source>
        <dbReference type="Google" id="ProtNLM"/>
    </source>
</evidence>